<dbReference type="PANTHER" id="PTHR21696">
    <property type="entry name" value="PROTEIN UNC-79 HOMOLOG"/>
    <property type="match status" value="1"/>
</dbReference>
<organism evidence="1">
    <name type="scientific">Aquarana catesbeiana</name>
    <name type="common">American bullfrog</name>
    <name type="synonym">Rana catesbeiana</name>
    <dbReference type="NCBI Taxonomy" id="8400"/>
    <lineage>
        <taxon>Eukaryota</taxon>
        <taxon>Metazoa</taxon>
        <taxon>Chordata</taxon>
        <taxon>Craniata</taxon>
        <taxon>Vertebrata</taxon>
        <taxon>Euteleostomi</taxon>
        <taxon>Amphibia</taxon>
        <taxon>Batrachia</taxon>
        <taxon>Anura</taxon>
        <taxon>Neobatrachia</taxon>
        <taxon>Ranoidea</taxon>
        <taxon>Ranidae</taxon>
        <taxon>Aquarana</taxon>
    </lineage>
</organism>
<dbReference type="PANTHER" id="PTHR21696:SF2">
    <property type="entry name" value="PROTEIN UNC-79 HOMOLOG"/>
    <property type="match status" value="1"/>
</dbReference>
<accession>A0A2G9R764</accession>
<dbReference type="EMBL" id="KV950995">
    <property type="protein sequence ID" value="PIO23707.1"/>
    <property type="molecule type" value="Genomic_DNA"/>
</dbReference>
<feature type="non-terminal residue" evidence="1">
    <location>
        <position position="92"/>
    </location>
</feature>
<sequence length="92" mass="10678">MWLPMIQSNIKHLSAGLQLRLHAIQNNANQQNLRMLQGSAQFAHNSAVLRKWLQCTQFKMAQLLVTSAFVVLIRPRRVQMNGRGEERTNVYY</sequence>
<dbReference type="AlphaFoldDB" id="A0A2G9R764"/>
<proteinExistence type="predicted"/>
<dbReference type="InterPro" id="IPR024855">
    <property type="entry name" value="UNC79"/>
</dbReference>
<dbReference type="OrthoDB" id="6270916at2759"/>
<reference evidence="1" key="1">
    <citation type="submission" date="2017-08" db="EMBL/GenBank/DDBJ databases">
        <title>Assembly of the North American Bullfrog Genome.</title>
        <authorList>
            <person name="Warren R.L."/>
            <person name="Vandervalk B.P."/>
            <person name="Kucuk E."/>
            <person name="Birol I."/>
            <person name="Helbing C."/>
            <person name="Pandoh P."/>
            <person name="Behsaz B."/>
            <person name="Mohamadi H."/>
            <person name="Chu J."/>
            <person name="Jackman S."/>
            <person name="Hammond S.A."/>
            <person name="Veldhoen N."/>
            <person name="Kirk H."/>
            <person name="Zhao Y."/>
            <person name="Coope R."/>
            <person name="Pleasance S."/>
            <person name="Moore R."/>
            <person name="Holt R."/>
        </authorList>
    </citation>
    <scope>NUCLEOTIDE SEQUENCE</scope>
    <source>
        <strain evidence="1">Bruno</strain>
        <tissue evidence="1">Liver</tissue>
    </source>
</reference>
<name>A0A2G9R764_AQUCT</name>
<gene>
    <name evidence="1" type="ORF">AB205_0130610</name>
</gene>
<protein>
    <submittedName>
        <fullName evidence="1">Uncharacterized protein</fullName>
    </submittedName>
</protein>
<evidence type="ECO:0000313" key="1">
    <source>
        <dbReference type="EMBL" id="PIO23707.1"/>
    </source>
</evidence>